<protein>
    <submittedName>
        <fullName evidence="1">Uncharacterized protein</fullName>
    </submittedName>
</protein>
<dbReference type="Proteomes" id="UP000053480">
    <property type="component" value="Unassembled WGS sequence"/>
</dbReference>
<accession>A0ACC6TPM4</accession>
<reference evidence="1" key="1">
    <citation type="submission" date="2024-07" db="EMBL/GenBank/DDBJ databases">
        <title>Metagenome and Metagenome-Assembled Genomes of Archaea from a hot spring from the geothermal field of Los Azufres, Mexico.</title>
        <authorList>
            <person name="Marin-Paredes R."/>
            <person name="Martinez-Romero E."/>
            <person name="Servin-Garciduenas L.E."/>
        </authorList>
    </citation>
    <scope>NUCLEOTIDE SEQUENCE</scope>
    <source>
        <strain evidence="1">AZ1-454</strain>
    </source>
</reference>
<sequence>MVELKAEEVGVKKVIHNSLDDCDLFVLKGEGEEEYLLFLYKGKVTYFKVMPPFPGRWDCYDALYSPWGLYGFVFNETQLSAKVKEKLEELRRVVKGL</sequence>
<name>A0ACC6TPM4_9CREN</name>
<dbReference type="EMBL" id="JZWS03000006">
    <property type="protein sequence ID" value="MEW9491673.1"/>
    <property type="molecule type" value="Genomic_DNA"/>
</dbReference>
<comment type="caution">
    <text evidence="1">The sequence shown here is derived from an EMBL/GenBank/DDBJ whole genome shotgun (WGS) entry which is preliminary data.</text>
</comment>
<organism evidence="1 2">
    <name type="scientific">Candidatus Aramenus sulfurataquae</name>
    <dbReference type="NCBI Taxonomy" id="1326980"/>
    <lineage>
        <taxon>Archaea</taxon>
        <taxon>Thermoproteota</taxon>
        <taxon>Thermoprotei</taxon>
        <taxon>Sulfolobales</taxon>
        <taxon>Sulfolobaceae</taxon>
        <taxon>Candidatus Aramenus</taxon>
    </lineage>
</organism>
<evidence type="ECO:0000313" key="1">
    <source>
        <dbReference type="EMBL" id="MEW9491673.1"/>
    </source>
</evidence>
<proteinExistence type="predicted"/>
<evidence type="ECO:0000313" key="2">
    <source>
        <dbReference type="Proteomes" id="UP000053480"/>
    </source>
</evidence>
<gene>
    <name evidence="1" type="ORF">TQ35_0005670</name>
</gene>